<dbReference type="InterPro" id="IPR011050">
    <property type="entry name" value="Pectin_lyase_fold/virulence"/>
</dbReference>
<dbReference type="EMBL" id="CAXKWB010019614">
    <property type="protein sequence ID" value="CAL4122148.1"/>
    <property type="molecule type" value="Genomic_DNA"/>
</dbReference>
<protein>
    <recommendedName>
        <fullName evidence="4">Right handed beta helix domain-containing protein</fullName>
    </recommendedName>
</protein>
<dbReference type="AlphaFoldDB" id="A0AAV2RFK3"/>
<dbReference type="PANTHER" id="PTHR36453">
    <property type="entry name" value="SECRETED PROTEIN-RELATED"/>
    <property type="match status" value="1"/>
</dbReference>
<evidence type="ECO:0008006" key="4">
    <source>
        <dbReference type="Google" id="ProtNLM"/>
    </source>
</evidence>
<dbReference type="Proteomes" id="UP001497623">
    <property type="component" value="Unassembled WGS sequence"/>
</dbReference>
<name>A0AAV2RFK3_MEGNR</name>
<dbReference type="PANTHER" id="PTHR36453:SF1">
    <property type="entry name" value="RIGHT HANDED BETA HELIX DOMAIN-CONTAINING PROTEIN"/>
    <property type="match status" value="1"/>
</dbReference>
<feature type="signal peptide" evidence="1">
    <location>
        <begin position="1"/>
        <end position="30"/>
    </location>
</feature>
<dbReference type="Gene3D" id="2.160.20.10">
    <property type="entry name" value="Single-stranded right-handed beta-helix, Pectin lyase-like"/>
    <property type="match status" value="1"/>
</dbReference>
<keyword evidence="3" id="KW-1185">Reference proteome</keyword>
<feature type="non-terminal residue" evidence="2">
    <location>
        <position position="1"/>
    </location>
</feature>
<sequence length="741" mass="82029">GDSGGLEHRDNMRGTLLFLLAGVLISQAAGSSIFIADGTNGDDLNSGLHPGQAFRTIKQCVEHLSKPGDECQIRTGRYHESVNINGLRGTADKPIVIKGYGDEVPIWDGTVHIISSSWEMDSKSGICSTVIKDDIFALLLDDELLTAARWPNAHWSDRSVFNNTHWGKFNENSSYGHVIDDGQLGLAKSGVNATATMAILNIGSFITYVRPVTQHVPGTANFTYNHDMGETHWKPRYNQYFLEAGVSLLDVPGEWFYDKETKKLYVITPSGVCPDSKMSLRGRTIDYGLIITNSTGVTVSNISYIASNIHAYSVHYSDSHINDITLDSLKFKFPSSSRRMLGIYEQPNITNIIAISNQTGADPIYGKVSVINCTFIGSEGVPLNYGGKHCFIHNNMFIYNDWVAQTENHEGTVNGYGYYEEFSHNTMMYNGKSAGYRPGLKATSIFNRIIGQCDGKIQNDGAGIQVENAPQYGFNVSYNWIHNSPKSGIRFDGGGIHLGGNGTISYNVVWADGGVIVKGDNHTMANNIVFDKPKTSDFIKCSLCVYYRLRHDPVIENNNSVVINNAASQADGGHNVDEGGNWPLQGEIVENNYSGHDVKGHMVDPDNFDFRPVEGGPLANSSVIKGAYQSGLQSQIYWIPGQRMYKASTPIPPYGSTVTYMRDALMFLEAYMTDQHHIYFGTDEYAVKSADSKSKEFHHTLQQSNIFHLPKLSPNTKYFWRVDAQRGGNVYKGDTWSFNTK</sequence>
<organism evidence="2 3">
    <name type="scientific">Meganyctiphanes norvegica</name>
    <name type="common">Northern krill</name>
    <name type="synonym">Thysanopoda norvegica</name>
    <dbReference type="NCBI Taxonomy" id="48144"/>
    <lineage>
        <taxon>Eukaryota</taxon>
        <taxon>Metazoa</taxon>
        <taxon>Ecdysozoa</taxon>
        <taxon>Arthropoda</taxon>
        <taxon>Crustacea</taxon>
        <taxon>Multicrustacea</taxon>
        <taxon>Malacostraca</taxon>
        <taxon>Eumalacostraca</taxon>
        <taxon>Eucarida</taxon>
        <taxon>Euphausiacea</taxon>
        <taxon>Euphausiidae</taxon>
        <taxon>Meganyctiphanes</taxon>
    </lineage>
</organism>
<comment type="caution">
    <text evidence="2">The sequence shown here is derived from an EMBL/GenBank/DDBJ whole genome shotgun (WGS) entry which is preliminary data.</text>
</comment>
<evidence type="ECO:0000256" key="1">
    <source>
        <dbReference type="SAM" id="SignalP"/>
    </source>
</evidence>
<reference evidence="2 3" key="1">
    <citation type="submission" date="2024-05" db="EMBL/GenBank/DDBJ databases">
        <authorList>
            <person name="Wallberg A."/>
        </authorList>
    </citation>
    <scope>NUCLEOTIDE SEQUENCE [LARGE SCALE GENOMIC DNA]</scope>
</reference>
<dbReference type="InterPro" id="IPR012334">
    <property type="entry name" value="Pectin_lyas_fold"/>
</dbReference>
<keyword evidence="1" id="KW-0732">Signal</keyword>
<gene>
    <name evidence="2" type="ORF">MNOR_LOCUS22870</name>
</gene>
<feature type="chain" id="PRO_5043315366" description="Right handed beta helix domain-containing protein" evidence="1">
    <location>
        <begin position="31"/>
        <end position="741"/>
    </location>
</feature>
<proteinExistence type="predicted"/>
<evidence type="ECO:0000313" key="2">
    <source>
        <dbReference type="EMBL" id="CAL4122148.1"/>
    </source>
</evidence>
<dbReference type="SUPFAM" id="SSF51126">
    <property type="entry name" value="Pectin lyase-like"/>
    <property type="match status" value="1"/>
</dbReference>
<accession>A0AAV2RFK3</accession>
<evidence type="ECO:0000313" key="3">
    <source>
        <dbReference type="Proteomes" id="UP001497623"/>
    </source>
</evidence>